<dbReference type="CDD" id="cd02440">
    <property type="entry name" value="AdoMet_MTases"/>
    <property type="match status" value="1"/>
</dbReference>
<dbReference type="PANTHER" id="PTHR43861:SF1">
    <property type="entry name" value="TRANS-ACONITATE 2-METHYLTRANSFERASE"/>
    <property type="match status" value="1"/>
</dbReference>
<dbReference type="PANTHER" id="PTHR43861">
    <property type="entry name" value="TRANS-ACONITATE 2-METHYLTRANSFERASE-RELATED"/>
    <property type="match status" value="1"/>
</dbReference>
<dbReference type="Gene3D" id="3.40.50.150">
    <property type="entry name" value="Vaccinia Virus protein VP39"/>
    <property type="match status" value="1"/>
</dbReference>
<evidence type="ECO:0000313" key="5">
    <source>
        <dbReference type="Proteomes" id="UP001597419"/>
    </source>
</evidence>
<dbReference type="InterPro" id="IPR029063">
    <property type="entry name" value="SAM-dependent_MTases_sf"/>
</dbReference>
<evidence type="ECO:0000313" key="4">
    <source>
        <dbReference type="EMBL" id="MFD2457233.1"/>
    </source>
</evidence>
<keyword evidence="2" id="KW-0808">Transferase</keyword>
<dbReference type="SUPFAM" id="SSF53335">
    <property type="entry name" value="S-adenosyl-L-methionine-dependent methyltransferases"/>
    <property type="match status" value="1"/>
</dbReference>
<gene>
    <name evidence="4" type="ORF">ACFSYJ_01415</name>
</gene>
<reference evidence="5" key="1">
    <citation type="journal article" date="2019" name="Int. J. Syst. Evol. Microbiol.">
        <title>The Global Catalogue of Microorganisms (GCM) 10K type strain sequencing project: providing services to taxonomists for standard genome sequencing and annotation.</title>
        <authorList>
            <consortium name="The Broad Institute Genomics Platform"/>
            <consortium name="The Broad Institute Genome Sequencing Center for Infectious Disease"/>
            <person name="Wu L."/>
            <person name="Ma J."/>
        </authorList>
    </citation>
    <scope>NUCLEOTIDE SEQUENCE [LARGE SCALE GENOMIC DNA]</scope>
    <source>
        <strain evidence="5">CGMCC 4.7643</strain>
    </source>
</reference>
<name>A0ABW5G856_9PSEU</name>
<evidence type="ECO:0000259" key="3">
    <source>
        <dbReference type="Pfam" id="PF13649"/>
    </source>
</evidence>
<dbReference type="GO" id="GO:0008168">
    <property type="term" value="F:methyltransferase activity"/>
    <property type="evidence" value="ECO:0007669"/>
    <property type="project" value="UniProtKB-KW"/>
</dbReference>
<comment type="caution">
    <text evidence="4">The sequence shown here is derived from an EMBL/GenBank/DDBJ whole genome shotgun (WGS) entry which is preliminary data.</text>
</comment>
<dbReference type="GO" id="GO:0032259">
    <property type="term" value="P:methylation"/>
    <property type="evidence" value="ECO:0007669"/>
    <property type="project" value="UniProtKB-KW"/>
</dbReference>
<accession>A0ABW5G856</accession>
<keyword evidence="1 4" id="KW-0489">Methyltransferase</keyword>
<organism evidence="4 5">
    <name type="scientific">Amycolatopsis samaneae</name>
    <dbReference type="NCBI Taxonomy" id="664691"/>
    <lineage>
        <taxon>Bacteria</taxon>
        <taxon>Bacillati</taxon>
        <taxon>Actinomycetota</taxon>
        <taxon>Actinomycetes</taxon>
        <taxon>Pseudonocardiales</taxon>
        <taxon>Pseudonocardiaceae</taxon>
        <taxon>Amycolatopsis</taxon>
    </lineage>
</organism>
<dbReference type="InterPro" id="IPR041698">
    <property type="entry name" value="Methyltransf_25"/>
</dbReference>
<protein>
    <submittedName>
        <fullName evidence="4">Class I SAM-dependent methyltransferase</fullName>
    </submittedName>
</protein>
<feature type="domain" description="Methyltransferase" evidence="3">
    <location>
        <begin position="56"/>
        <end position="152"/>
    </location>
</feature>
<dbReference type="Proteomes" id="UP001597419">
    <property type="component" value="Unassembled WGS sequence"/>
</dbReference>
<keyword evidence="5" id="KW-1185">Reference proteome</keyword>
<dbReference type="Pfam" id="PF13649">
    <property type="entry name" value="Methyltransf_25"/>
    <property type="match status" value="1"/>
</dbReference>
<dbReference type="EMBL" id="JBHUKU010000002">
    <property type="protein sequence ID" value="MFD2457233.1"/>
    <property type="molecule type" value="Genomic_DNA"/>
</dbReference>
<proteinExistence type="predicted"/>
<sequence length="271" mass="29043">MADALSTATVPTDVATAWLRRWDTQQERYVADREERFAVLCDVVEAALADVPEPVVLDLGCGPGSLAARLQDRLPSATIVGIDADPLLLGLARSRYGAPIRWVDADLTGTDWPEKVPSTVHAAVSTTALHWLPGDRLAALYRTLGALLAPGGVLVNGDHLGIADERLEALALTVRDRRAARAGVLANEEWGPWWDAVHADPHLADLAAERARRIAARERTAGETVSADGAQHRHGNGLTVDEHTELLRAAGFTSVAPVWQVGDDHVLAALK</sequence>
<evidence type="ECO:0000256" key="1">
    <source>
        <dbReference type="ARBA" id="ARBA00022603"/>
    </source>
</evidence>
<evidence type="ECO:0000256" key="2">
    <source>
        <dbReference type="ARBA" id="ARBA00022679"/>
    </source>
</evidence>
<dbReference type="RefSeq" id="WP_345388363.1">
    <property type="nucleotide sequence ID" value="NZ_BAABHG010000003.1"/>
</dbReference>